<feature type="compositionally biased region" description="Polar residues" evidence="3">
    <location>
        <begin position="284"/>
        <end position="294"/>
    </location>
</feature>
<dbReference type="Proteomes" id="UP000756387">
    <property type="component" value="Unassembled WGS sequence"/>
</dbReference>
<dbReference type="PANTHER" id="PTHR21666:SF289">
    <property type="entry name" value="L-ALA--D-GLU ENDOPEPTIDASE"/>
    <property type="match status" value="1"/>
</dbReference>
<feature type="compositionally biased region" description="Basic and acidic residues" evidence="3">
    <location>
        <begin position="34"/>
        <end position="52"/>
    </location>
</feature>
<dbReference type="Gene3D" id="2.70.70.10">
    <property type="entry name" value="Glucose Permease (Domain IIA)"/>
    <property type="match status" value="1"/>
</dbReference>
<gene>
    <name evidence="6" type="ORF">IEQ44_03845</name>
</gene>
<keyword evidence="7" id="KW-1185">Reference proteome</keyword>
<dbReference type="EMBL" id="JADCSA010000003">
    <property type="protein sequence ID" value="MBE7323780.1"/>
    <property type="molecule type" value="Genomic_DNA"/>
</dbReference>
<dbReference type="RefSeq" id="WP_193637120.1">
    <property type="nucleotide sequence ID" value="NZ_JADCSA010000003.1"/>
</dbReference>
<evidence type="ECO:0000313" key="6">
    <source>
        <dbReference type="EMBL" id="MBE7323780.1"/>
    </source>
</evidence>
<reference evidence="6 7" key="1">
    <citation type="submission" date="2020-10" db="EMBL/GenBank/DDBJ databases">
        <title>Nocardioides sp. isolated from sludge.</title>
        <authorList>
            <person name="Zhang X."/>
        </authorList>
    </citation>
    <scope>NUCLEOTIDE SEQUENCE [LARGE SCALE GENOMIC DNA]</scope>
    <source>
        <strain evidence="6 7">Y6</strain>
    </source>
</reference>
<comment type="caution">
    <text evidence="6">The sequence shown here is derived from an EMBL/GenBank/DDBJ whole genome shotgun (WGS) entry which is preliminary data.</text>
</comment>
<dbReference type="SUPFAM" id="SSF51261">
    <property type="entry name" value="Duplicated hybrid motif"/>
    <property type="match status" value="1"/>
</dbReference>
<accession>A0ABR9RQW0</accession>
<keyword evidence="1 4" id="KW-0732">Signal</keyword>
<dbReference type="InterPro" id="IPR006311">
    <property type="entry name" value="TAT_signal"/>
</dbReference>
<dbReference type="Pfam" id="PF01551">
    <property type="entry name" value="Peptidase_M23"/>
    <property type="match status" value="1"/>
</dbReference>
<evidence type="ECO:0000256" key="1">
    <source>
        <dbReference type="ARBA" id="ARBA00022729"/>
    </source>
</evidence>
<name>A0ABR9RQW0_9ACTN</name>
<protein>
    <submittedName>
        <fullName evidence="6">Peptidoglycan DD-metalloendopeptidase family protein</fullName>
    </submittedName>
</protein>
<organism evidence="6 7">
    <name type="scientific">Nocardioides malaquae</name>
    <dbReference type="NCBI Taxonomy" id="2773426"/>
    <lineage>
        <taxon>Bacteria</taxon>
        <taxon>Bacillati</taxon>
        <taxon>Actinomycetota</taxon>
        <taxon>Actinomycetes</taxon>
        <taxon>Propionibacteriales</taxon>
        <taxon>Nocardioidaceae</taxon>
        <taxon>Nocardioides</taxon>
    </lineage>
</organism>
<evidence type="ECO:0000259" key="5">
    <source>
        <dbReference type="Pfam" id="PF01551"/>
    </source>
</evidence>
<feature type="region of interest" description="Disordered" evidence="3">
    <location>
        <begin position="271"/>
        <end position="294"/>
    </location>
</feature>
<evidence type="ECO:0000256" key="4">
    <source>
        <dbReference type="SAM" id="SignalP"/>
    </source>
</evidence>
<evidence type="ECO:0000313" key="7">
    <source>
        <dbReference type="Proteomes" id="UP000756387"/>
    </source>
</evidence>
<feature type="signal peptide" evidence="4">
    <location>
        <begin position="1"/>
        <end position="33"/>
    </location>
</feature>
<proteinExistence type="predicted"/>
<feature type="region of interest" description="Disordered" evidence="3">
    <location>
        <begin position="33"/>
        <end position="62"/>
    </location>
</feature>
<dbReference type="PANTHER" id="PTHR21666">
    <property type="entry name" value="PEPTIDASE-RELATED"/>
    <property type="match status" value="1"/>
</dbReference>
<dbReference type="InterPro" id="IPR011055">
    <property type="entry name" value="Dup_hybrid_motif"/>
</dbReference>
<keyword evidence="2" id="KW-0175">Coiled coil</keyword>
<evidence type="ECO:0000256" key="2">
    <source>
        <dbReference type="SAM" id="Coils"/>
    </source>
</evidence>
<dbReference type="PROSITE" id="PS51318">
    <property type="entry name" value="TAT"/>
    <property type="match status" value="1"/>
</dbReference>
<dbReference type="CDD" id="cd12797">
    <property type="entry name" value="M23_peptidase"/>
    <property type="match status" value="1"/>
</dbReference>
<dbReference type="InterPro" id="IPR050570">
    <property type="entry name" value="Cell_wall_metabolism_enzyme"/>
</dbReference>
<feature type="coiled-coil region" evidence="2">
    <location>
        <begin position="189"/>
        <end position="237"/>
    </location>
</feature>
<evidence type="ECO:0000256" key="3">
    <source>
        <dbReference type="SAM" id="MobiDB-lite"/>
    </source>
</evidence>
<dbReference type="InterPro" id="IPR016047">
    <property type="entry name" value="M23ase_b-sheet_dom"/>
</dbReference>
<feature type="chain" id="PRO_5045636789" evidence="4">
    <location>
        <begin position="34"/>
        <end position="418"/>
    </location>
</feature>
<sequence length="418" mass="45581">MRHFLPRSRRRVTAAVAVFVASAALLAVPQASADDLKDKQRQNKEQIKDAQSDLHSSSRRMARASARLAQARTELSRAQGVLAAAQAKVDAAEVRDAQMQKELEEAVAELRRARRELAEGRLAALLQREQVAATITEYYQQGDPALIAFASLMDAQTPADLARQTEMRDAIVDREDQSYQALLASEVILDVTEAQVEEAKEDVEDKREAAAAHLKAMEGLRAEAKQARDQVSALVSARRTAQSSAARAKAADQRALAKLKQEEDRIARMLARRAARQGSRAKPGNSSGVLSSPVSGATMTSPYGYRRHPIYGYWGMHDGQDWAAGCGSPLYATASGRIASSYYSEVYGNRLVLDHGLLAGVGVASIYNHATHYTVGVGQRVRRGQIIGYVGSTGWSTGCHLHFTVMVNGKTVDPRKWL</sequence>
<feature type="domain" description="M23ase beta-sheet core" evidence="5">
    <location>
        <begin position="316"/>
        <end position="414"/>
    </location>
</feature>